<proteinExistence type="predicted"/>
<sequence>MPRRPLRHPISSRSEAATLSPDTRSSLERTIPGAADHPDSRQFSALTSRVLAVRAESWDLERNSVMFVLGSIEIGVGIGLISITNDVTLHMLVLLTLLGTVPQGSQPI</sequence>
<evidence type="ECO:0000313" key="3">
    <source>
        <dbReference type="Proteomes" id="UP000234681"/>
    </source>
</evidence>
<protein>
    <submittedName>
        <fullName evidence="2">RCG29124</fullName>
    </submittedName>
</protein>
<evidence type="ECO:0000256" key="1">
    <source>
        <dbReference type="SAM" id="MobiDB-lite"/>
    </source>
</evidence>
<feature type="compositionally biased region" description="Polar residues" evidence="1">
    <location>
        <begin position="11"/>
        <end position="24"/>
    </location>
</feature>
<evidence type="ECO:0000313" key="2">
    <source>
        <dbReference type="EMBL" id="EDL83221.1"/>
    </source>
</evidence>
<name>A6KS90_RAT</name>
<feature type="region of interest" description="Disordered" evidence="1">
    <location>
        <begin position="1"/>
        <end position="39"/>
    </location>
</feature>
<dbReference type="AlphaFoldDB" id="A6KS90"/>
<dbReference type="Proteomes" id="UP000234681">
    <property type="component" value="Chromosome 1"/>
</dbReference>
<reference evidence="3" key="1">
    <citation type="submission" date="2005-09" db="EMBL/GenBank/DDBJ databases">
        <authorList>
            <person name="Mural R.J."/>
            <person name="Li P.W."/>
            <person name="Adams M.D."/>
            <person name="Amanatides P.G."/>
            <person name="Baden-Tillson H."/>
            <person name="Barnstead M."/>
            <person name="Chin S.H."/>
            <person name="Dew I."/>
            <person name="Evans C.A."/>
            <person name="Ferriera S."/>
            <person name="Flanigan M."/>
            <person name="Fosler C."/>
            <person name="Glodek A."/>
            <person name="Gu Z."/>
            <person name="Holt R.A."/>
            <person name="Jennings D."/>
            <person name="Kraft C.L."/>
            <person name="Lu F."/>
            <person name="Nguyen T."/>
            <person name="Nusskern D.R."/>
            <person name="Pfannkoch C.M."/>
            <person name="Sitter C."/>
            <person name="Sutton G.G."/>
            <person name="Venter J.C."/>
            <person name="Wang Z."/>
            <person name="Woodage T."/>
            <person name="Zheng X.H."/>
            <person name="Zhong F."/>
        </authorList>
    </citation>
    <scope>NUCLEOTIDE SEQUENCE [LARGE SCALE GENOMIC DNA]</scope>
    <source>
        <strain>BN</strain>
        <strain evidence="3">Sprague-Dawley</strain>
    </source>
</reference>
<gene>
    <name evidence="2" type="ORF">rCG_29124</name>
</gene>
<dbReference type="EMBL" id="CH474103">
    <property type="protein sequence ID" value="EDL83221.1"/>
    <property type="molecule type" value="Genomic_DNA"/>
</dbReference>
<organism evidence="2 3">
    <name type="scientific">Rattus norvegicus</name>
    <name type="common">Rat</name>
    <dbReference type="NCBI Taxonomy" id="10116"/>
    <lineage>
        <taxon>Eukaryota</taxon>
        <taxon>Metazoa</taxon>
        <taxon>Chordata</taxon>
        <taxon>Craniata</taxon>
        <taxon>Vertebrata</taxon>
        <taxon>Euteleostomi</taxon>
        <taxon>Mammalia</taxon>
        <taxon>Eutheria</taxon>
        <taxon>Euarchontoglires</taxon>
        <taxon>Glires</taxon>
        <taxon>Rodentia</taxon>
        <taxon>Myomorpha</taxon>
        <taxon>Muroidea</taxon>
        <taxon>Muridae</taxon>
        <taxon>Murinae</taxon>
        <taxon>Rattus</taxon>
    </lineage>
</organism>
<accession>A6KS90</accession>